<keyword evidence="2" id="KW-1185">Reference proteome</keyword>
<evidence type="ECO:0008006" key="3">
    <source>
        <dbReference type="Google" id="ProtNLM"/>
    </source>
</evidence>
<evidence type="ECO:0000313" key="2">
    <source>
        <dbReference type="Proteomes" id="UP000663802"/>
    </source>
</evidence>
<dbReference type="Proteomes" id="UP000663802">
    <property type="component" value="Unassembled WGS sequence"/>
</dbReference>
<name>A0ABQ1EBJ6_9CLOT</name>
<evidence type="ECO:0000313" key="1">
    <source>
        <dbReference type="EMBL" id="GFZ32161.1"/>
    </source>
</evidence>
<protein>
    <recommendedName>
        <fullName evidence="3">Transposase</fullName>
    </recommendedName>
</protein>
<reference evidence="1 2" key="1">
    <citation type="journal article" date="2021" name="Int. J. Syst. Evol. Microbiol.">
        <title>Clostridium zeae sp. nov., isolated from corn silage.</title>
        <authorList>
            <person name="Kobayashi H."/>
            <person name="Tanizawa Y."/>
            <person name="Yagura M."/>
            <person name="Sakamoto M."/>
            <person name="Ohkuma M."/>
            <person name="Tohno M."/>
        </authorList>
    </citation>
    <scope>NUCLEOTIDE SEQUENCE [LARGE SCALE GENOMIC DNA]</scope>
    <source>
        <strain evidence="1 2">CSC2</strain>
    </source>
</reference>
<sequence>MDFNFDDKMILDPKNDVVFQKIFGSPENEYILISFLNAY</sequence>
<organism evidence="1 2">
    <name type="scientific">Clostridium zeae</name>
    <dbReference type="NCBI Taxonomy" id="2759022"/>
    <lineage>
        <taxon>Bacteria</taxon>
        <taxon>Bacillati</taxon>
        <taxon>Bacillota</taxon>
        <taxon>Clostridia</taxon>
        <taxon>Eubacteriales</taxon>
        <taxon>Clostridiaceae</taxon>
        <taxon>Clostridium</taxon>
    </lineage>
</organism>
<accession>A0ABQ1EBJ6</accession>
<proteinExistence type="predicted"/>
<comment type="caution">
    <text evidence="1">The sequence shown here is derived from an EMBL/GenBank/DDBJ whole genome shotgun (WGS) entry which is preliminary data.</text>
</comment>
<dbReference type="EMBL" id="BMBA01000002">
    <property type="protein sequence ID" value="GFZ32161.1"/>
    <property type="molecule type" value="Genomic_DNA"/>
</dbReference>
<dbReference type="Pfam" id="PF12784">
    <property type="entry name" value="PDDEXK_2"/>
    <property type="match status" value="1"/>
</dbReference>
<gene>
    <name evidence="1" type="ORF">CSC2_26870</name>
</gene>